<evidence type="ECO:0000256" key="1">
    <source>
        <dbReference type="SAM" id="SignalP"/>
    </source>
</evidence>
<keyword evidence="1" id="KW-0732">Signal</keyword>
<sequence length="159" mass="17076">MKKIFLGTTLALTLAATSAMARTMISEVEVEADLTAIQDMDAAQNWSNLSADLENAIAQRLVNRISEEGASIVIDIDELELANIFETQMGVESSVLAGEVNVKVPGILNNDKYTLTVSAKQATPYLPAGSDTKVITTSSTEFYEAMVGAFAENVVENLR</sequence>
<reference evidence="2 3" key="1">
    <citation type="submission" date="2020-06" db="EMBL/GenBank/DDBJ databases">
        <title>Sulfitobacter algicola sp. nov., isolated from green algae.</title>
        <authorList>
            <person name="Wang C."/>
        </authorList>
    </citation>
    <scope>NUCLEOTIDE SEQUENCE [LARGE SCALE GENOMIC DNA]</scope>
    <source>
        <strain evidence="2 3">1151</strain>
    </source>
</reference>
<feature type="signal peptide" evidence="1">
    <location>
        <begin position="1"/>
        <end position="21"/>
    </location>
</feature>
<organism evidence="2 3">
    <name type="scientific">Parasulfitobacter algicola</name>
    <dbReference type="NCBI Taxonomy" id="2614809"/>
    <lineage>
        <taxon>Bacteria</taxon>
        <taxon>Pseudomonadati</taxon>
        <taxon>Pseudomonadota</taxon>
        <taxon>Alphaproteobacteria</taxon>
        <taxon>Rhodobacterales</taxon>
        <taxon>Roseobacteraceae</taxon>
        <taxon>Parasulfitobacter</taxon>
    </lineage>
</organism>
<accession>A0ABX2IW87</accession>
<dbReference type="RefSeq" id="WP_174136739.1">
    <property type="nucleotide sequence ID" value="NZ_JABUFE010000003.1"/>
</dbReference>
<protein>
    <submittedName>
        <fullName evidence="2">Uncharacterized protein</fullName>
    </submittedName>
</protein>
<dbReference type="EMBL" id="JABUFE010000003">
    <property type="protein sequence ID" value="NSX54576.1"/>
    <property type="molecule type" value="Genomic_DNA"/>
</dbReference>
<evidence type="ECO:0000313" key="2">
    <source>
        <dbReference type="EMBL" id="NSX54576.1"/>
    </source>
</evidence>
<proteinExistence type="predicted"/>
<dbReference type="Proteomes" id="UP000777935">
    <property type="component" value="Unassembled WGS sequence"/>
</dbReference>
<evidence type="ECO:0000313" key="3">
    <source>
        <dbReference type="Proteomes" id="UP000777935"/>
    </source>
</evidence>
<comment type="caution">
    <text evidence="2">The sequence shown here is derived from an EMBL/GenBank/DDBJ whole genome shotgun (WGS) entry which is preliminary data.</text>
</comment>
<feature type="chain" id="PRO_5047269199" evidence="1">
    <location>
        <begin position="22"/>
        <end position="159"/>
    </location>
</feature>
<name>A0ABX2IW87_9RHOB</name>
<keyword evidence="3" id="KW-1185">Reference proteome</keyword>
<gene>
    <name evidence="2" type="ORF">HRQ87_07135</name>
</gene>